<evidence type="ECO:0000313" key="1">
    <source>
        <dbReference type="EMBL" id="EKM55946.1"/>
    </source>
</evidence>
<keyword evidence="2" id="KW-1185">Reference proteome</keyword>
<organism evidence="1 2">
    <name type="scientific">Phanerochaete carnosa (strain HHB-10118-sp)</name>
    <name type="common">White-rot fungus</name>
    <name type="synonym">Peniophora carnosa</name>
    <dbReference type="NCBI Taxonomy" id="650164"/>
    <lineage>
        <taxon>Eukaryota</taxon>
        <taxon>Fungi</taxon>
        <taxon>Dikarya</taxon>
        <taxon>Basidiomycota</taxon>
        <taxon>Agaricomycotina</taxon>
        <taxon>Agaricomycetes</taxon>
        <taxon>Polyporales</taxon>
        <taxon>Phanerochaetaceae</taxon>
        <taxon>Phanerochaete</taxon>
    </lineage>
</organism>
<reference evidence="1 2" key="1">
    <citation type="journal article" date="2012" name="BMC Genomics">
        <title>Comparative genomics of the white-rot fungi, Phanerochaete carnosa and P. chrysosporium, to elucidate the genetic basis of the distinct wood types they colonize.</title>
        <authorList>
            <person name="Suzuki H."/>
            <person name="MacDonald J."/>
            <person name="Syed K."/>
            <person name="Salamov A."/>
            <person name="Hori C."/>
            <person name="Aerts A."/>
            <person name="Henrissat B."/>
            <person name="Wiebenga A."/>
            <person name="vanKuyk P.A."/>
            <person name="Barry K."/>
            <person name="Lindquist E."/>
            <person name="LaButti K."/>
            <person name="Lapidus A."/>
            <person name="Lucas S."/>
            <person name="Coutinho P."/>
            <person name="Gong Y."/>
            <person name="Samejima M."/>
            <person name="Mahadevan R."/>
            <person name="Abou-Zaid M."/>
            <person name="de Vries R.P."/>
            <person name="Igarashi K."/>
            <person name="Yadav J.S."/>
            <person name="Grigoriev I.V."/>
            <person name="Master E.R."/>
        </authorList>
    </citation>
    <scope>NUCLEOTIDE SEQUENCE [LARGE SCALE GENOMIC DNA]</scope>
    <source>
        <strain evidence="1 2">HHB-10118-sp</strain>
    </source>
</reference>
<sequence>MSPPPPIAGVPLAGVLLRCPAGRLHPATSGALLSGFALPRPLPPMIRPVVRLRLPGGPPGTLEGAQWLYLMSGKWRVARD</sequence>
<dbReference type="RefSeq" id="XP_007396253.1">
    <property type="nucleotide sequence ID" value="XM_007396191.1"/>
</dbReference>
<evidence type="ECO:0000313" key="2">
    <source>
        <dbReference type="Proteomes" id="UP000008370"/>
    </source>
</evidence>
<dbReference type="InParanoid" id="K5V0F7"/>
<dbReference type="HOGENOM" id="CLU_2590545_0_0_1"/>
<dbReference type="GeneID" id="18909209"/>
<dbReference type="KEGG" id="pco:PHACADRAFT_161987"/>
<protein>
    <submittedName>
        <fullName evidence="1">Uncharacterized protein</fullName>
    </submittedName>
</protein>
<gene>
    <name evidence="1" type="ORF">PHACADRAFT_161987</name>
</gene>
<accession>K5V0F7</accession>
<name>K5V0F7_PHACS</name>
<dbReference type="Proteomes" id="UP000008370">
    <property type="component" value="Unassembled WGS sequence"/>
</dbReference>
<dbReference type="EMBL" id="JH930472">
    <property type="protein sequence ID" value="EKM55946.1"/>
    <property type="molecule type" value="Genomic_DNA"/>
</dbReference>
<dbReference type="AlphaFoldDB" id="K5V0F7"/>
<proteinExistence type="predicted"/>